<dbReference type="Gene3D" id="3.30.710.10">
    <property type="entry name" value="Potassium Channel Kv1.1, Chain A"/>
    <property type="match status" value="1"/>
</dbReference>
<reference evidence="6 7" key="1">
    <citation type="submission" date="2018-08" db="EMBL/GenBank/DDBJ databases">
        <title>Genome and evolution of the arbuscular mycorrhizal fungus Diversispora epigaea (formerly Glomus versiforme) and its bacterial endosymbionts.</title>
        <authorList>
            <person name="Sun X."/>
            <person name="Fei Z."/>
            <person name="Harrison M."/>
        </authorList>
    </citation>
    <scope>NUCLEOTIDE SEQUENCE [LARGE SCALE GENOMIC DNA]</scope>
    <source>
        <strain evidence="6 7">IT104</strain>
    </source>
</reference>
<dbReference type="InterPro" id="IPR001232">
    <property type="entry name" value="SKP1-like"/>
</dbReference>
<comment type="subcellular location">
    <subcellularLocation>
        <location evidence="1">Nucleus</location>
    </subcellularLocation>
</comment>
<comment type="caution">
    <text evidence="6">The sequence shown here is derived from an EMBL/GenBank/DDBJ whole genome shotgun (WGS) entry which is preliminary data.</text>
</comment>
<dbReference type="GO" id="GO:0006511">
    <property type="term" value="P:ubiquitin-dependent protein catabolic process"/>
    <property type="evidence" value="ECO:0007669"/>
    <property type="project" value="InterPro"/>
</dbReference>
<dbReference type="OrthoDB" id="249087at2759"/>
<keyword evidence="7" id="KW-1185">Reference proteome</keyword>
<sequence>MSNTSKKKEKYSPADYVKLISSDGFEFIILRNAAIISGTIRNMLSSGQFIESKLNQIHFRDINAVLLEKVCQYLYYKHRYTNSTTEIPPHNIDPALALELVVVADFLDC</sequence>
<evidence type="ECO:0000256" key="4">
    <source>
        <dbReference type="ARBA" id="ARBA00023242"/>
    </source>
</evidence>
<evidence type="ECO:0000256" key="1">
    <source>
        <dbReference type="ARBA" id="ARBA00004123"/>
    </source>
</evidence>
<evidence type="ECO:0000256" key="3">
    <source>
        <dbReference type="ARBA" id="ARBA00021347"/>
    </source>
</evidence>
<dbReference type="AlphaFoldDB" id="A0A397HY79"/>
<dbReference type="InterPro" id="IPR011333">
    <property type="entry name" value="SKP1/BTB/POZ_sf"/>
</dbReference>
<comment type="similarity">
    <text evidence="2">Belongs to the SKP1 family.</text>
</comment>
<protein>
    <recommendedName>
        <fullName evidence="3">Elongin-C</fullName>
    </recommendedName>
</protein>
<dbReference type="EMBL" id="PQFF01000270">
    <property type="protein sequence ID" value="RHZ68239.1"/>
    <property type="molecule type" value="Genomic_DNA"/>
</dbReference>
<dbReference type="PANTHER" id="PTHR20648">
    <property type="entry name" value="ELONGIN-C"/>
    <property type="match status" value="1"/>
</dbReference>
<dbReference type="Proteomes" id="UP000266861">
    <property type="component" value="Unassembled WGS sequence"/>
</dbReference>
<dbReference type="FunFam" id="3.30.710.10:FF:000035">
    <property type="entry name" value="Elongin C transcription elongation factor"/>
    <property type="match status" value="1"/>
</dbReference>
<dbReference type="GO" id="GO:0005634">
    <property type="term" value="C:nucleus"/>
    <property type="evidence" value="ECO:0007669"/>
    <property type="project" value="UniProtKB-SubCell"/>
</dbReference>
<organism evidence="6 7">
    <name type="scientific">Diversispora epigaea</name>
    <dbReference type="NCBI Taxonomy" id="1348612"/>
    <lineage>
        <taxon>Eukaryota</taxon>
        <taxon>Fungi</taxon>
        <taxon>Fungi incertae sedis</taxon>
        <taxon>Mucoromycota</taxon>
        <taxon>Glomeromycotina</taxon>
        <taxon>Glomeromycetes</taxon>
        <taxon>Diversisporales</taxon>
        <taxon>Diversisporaceae</taxon>
        <taxon>Diversispora</taxon>
    </lineage>
</organism>
<keyword evidence="4" id="KW-0539">Nucleus</keyword>
<dbReference type="Pfam" id="PF03931">
    <property type="entry name" value="Skp1_POZ"/>
    <property type="match status" value="1"/>
</dbReference>
<evidence type="ECO:0000259" key="5">
    <source>
        <dbReference type="Pfam" id="PF03931"/>
    </source>
</evidence>
<evidence type="ECO:0000256" key="2">
    <source>
        <dbReference type="ARBA" id="ARBA00009993"/>
    </source>
</evidence>
<dbReference type="CDD" id="cd18321">
    <property type="entry name" value="BTB_POZ_EloC"/>
    <property type="match status" value="1"/>
</dbReference>
<dbReference type="InterPro" id="IPR016073">
    <property type="entry name" value="Skp1_comp_POZ"/>
</dbReference>
<evidence type="ECO:0000313" key="6">
    <source>
        <dbReference type="EMBL" id="RHZ68239.1"/>
    </source>
</evidence>
<evidence type="ECO:0000313" key="7">
    <source>
        <dbReference type="Proteomes" id="UP000266861"/>
    </source>
</evidence>
<dbReference type="SMART" id="SM00512">
    <property type="entry name" value="Skp1"/>
    <property type="match status" value="1"/>
</dbReference>
<dbReference type="STRING" id="1348612.A0A397HY79"/>
<name>A0A397HY79_9GLOM</name>
<proteinExistence type="inferred from homology"/>
<dbReference type="InterPro" id="IPR039948">
    <property type="entry name" value="ELC1"/>
</dbReference>
<accession>A0A397HY79</accession>
<feature type="domain" description="SKP1 component POZ" evidence="5">
    <location>
        <begin position="16"/>
        <end position="78"/>
    </location>
</feature>
<dbReference type="SUPFAM" id="SSF54695">
    <property type="entry name" value="POZ domain"/>
    <property type="match status" value="1"/>
</dbReference>
<gene>
    <name evidence="6" type="ORF">Glove_296g36</name>
</gene>